<dbReference type="AlphaFoldDB" id="A0A8X6PXA6"/>
<comment type="caution">
    <text evidence="1">The sequence shown here is derived from an EMBL/GenBank/DDBJ whole genome shotgun (WGS) entry which is preliminary data.</text>
</comment>
<evidence type="ECO:0000313" key="2">
    <source>
        <dbReference type="Proteomes" id="UP000887013"/>
    </source>
</evidence>
<dbReference type="OrthoDB" id="10686874at2759"/>
<accession>A0A8X6PXA6</accession>
<keyword evidence="2" id="KW-1185">Reference proteome</keyword>
<organism evidence="1 2">
    <name type="scientific">Nephila pilipes</name>
    <name type="common">Giant wood spider</name>
    <name type="synonym">Nephila maculata</name>
    <dbReference type="NCBI Taxonomy" id="299642"/>
    <lineage>
        <taxon>Eukaryota</taxon>
        <taxon>Metazoa</taxon>
        <taxon>Ecdysozoa</taxon>
        <taxon>Arthropoda</taxon>
        <taxon>Chelicerata</taxon>
        <taxon>Arachnida</taxon>
        <taxon>Araneae</taxon>
        <taxon>Araneomorphae</taxon>
        <taxon>Entelegynae</taxon>
        <taxon>Araneoidea</taxon>
        <taxon>Nephilidae</taxon>
        <taxon>Nephila</taxon>
    </lineage>
</organism>
<dbReference type="Proteomes" id="UP000887013">
    <property type="component" value="Unassembled WGS sequence"/>
</dbReference>
<evidence type="ECO:0000313" key="1">
    <source>
        <dbReference type="EMBL" id="GFT90373.1"/>
    </source>
</evidence>
<name>A0A8X6PXA6_NEPPI</name>
<protein>
    <submittedName>
        <fullName evidence="1">Uncharacterized protein</fullName>
    </submittedName>
</protein>
<sequence length="110" mass="13061">MDRLIKETNSYGIRTKHNFLSYSTYLMKKYIPSNQTEKIKELRYTFKVPSLKENSINFEYSQWLFVDVPTSTESVDSVLEISTLFQPNMTESNTFRKEKESFDDYLNDVS</sequence>
<dbReference type="EMBL" id="BMAW01120698">
    <property type="protein sequence ID" value="GFT90373.1"/>
    <property type="molecule type" value="Genomic_DNA"/>
</dbReference>
<reference evidence="1" key="1">
    <citation type="submission" date="2020-08" db="EMBL/GenBank/DDBJ databases">
        <title>Multicomponent nature underlies the extraordinary mechanical properties of spider dragline silk.</title>
        <authorList>
            <person name="Kono N."/>
            <person name="Nakamura H."/>
            <person name="Mori M."/>
            <person name="Yoshida Y."/>
            <person name="Ohtoshi R."/>
            <person name="Malay A.D."/>
            <person name="Moran D.A.P."/>
            <person name="Tomita M."/>
            <person name="Numata K."/>
            <person name="Arakawa K."/>
        </authorList>
    </citation>
    <scope>NUCLEOTIDE SEQUENCE</scope>
</reference>
<gene>
    <name evidence="1" type="ORF">NPIL_58941</name>
</gene>
<proteinExistence type="predicted"/>